<feature type="chain" id="PRO_5010726169" description="Lipoprotein" evidence="1">
    <location>
        <begin position="19"/>
        <end position="60"/>
    </location>
</feature>
<gene>
    <name evidence="2" type="ORF">SAMN04488690_0943</name>
</gene>
<proteinExistence type="predicted"/>
<organism evidence="2 3">
    <name type="scientific">Stenotrophomonas indicatrix</name>
    <dbReference type="NCBI Taxonomy" id="2045451"/>
    <lineage>
        <taxon>Bacteria</taxon>
        <taxon>Pseudomonadati</taxon>
        <taxon>Pseudomonadota</taxon>
        <taxon>Gammaproteobacteria</taxon>
        <taxon>Lysobacterales</taxon>
        <taxon>Lysobacteraceae</taxon>
        <taxon>Stenotrophomonas</taxon>
    </lineage>
</organism>
<dbReference type="EMBL" id="FWEU01000001">
    <property type="protein sequence ID" value="SLM23255.1"/>
    <property type="molecule type" value="Genomic_DNA"/>
</dbReference>
<keyword evidence="1" id="KW-0732">Signal</keyword>
<protein>
    <recommendedName>
        <fullName evidence="4">Lipoprotein</fullName>
    </recommendedName>
</protein>
<evidence type="ECO:0000256" key="1">
    <source>
        <dbReference type="SAM" id="SignalP"/>
    </source>
</evidence>
<evidence type="ECO:0008006" key="4">
    <source>
        <dbReference type="Google" id="ProtNLM"/>
    </source>
</evidence>
<evidence type="ECO:0000313" key="2">
    <source>
        <dbReference type="EMBL" id="SLM23255.1"/>
    </source>
</evidence>
<dbReference type="AlphaFoldDB" id="A0A1W1GVB4"/>
<feature type="signal peptide" evidence="1">
    <location>
        <begin position="1"/>
        <end position="18"/>
    </location>
</feature>
<name>A0A1W1GVB4_9GAMM</name>
<dbReference type="PROSITE" id="PS51257">
    <property type="entry name" value="PROKAR_LIPOPROTEIN"/>
    <property type="match status" value="1"/>
</dbReference>
<sequence>MKSLLVAATLAASTLASGCSTSGWISAAGEAMQARDAYDRQARDERLKRANAAAARVHDN</sequence>
<accession>A0A1W1GVB4</accession>
<reference evidence="3" key="1">
    <citation type="submission" date="2016-10" db="EMBL/GenBank/DDBJ databases">
        <authorList>
            <person name="Varghese N."/>
        </authorList>
    </citation>
    <scope>NUCLEOTIDE SEQUENCE [LARGE SCALE GENOMIC DNA]</scope>
    <source>
        <strain evidence="3">92MFCol6.1</strain>
    </source>
</reference>
<dbReference type="RefSeq" id="WP_080148715.1">
    <property type="nucleotide sequence ID" value="NZ_CBXW010000003.1"/>
</dbReference>
<dbReference type="Proteomes" id="UP000191133">
    <property type="component" value="Unassembled WGS sequence"/>
</dbReference>
<evidence type="ECO:0000313" key="3">
    <source>
        <dbReference type="Proteomes" id="UP000191133"/>
    </source>
</evidence>